<dbReference type="EMBL" id="JBBNAF010000008">
    <property type="protein sequence ID" value="KAK9120883.1"/>
    <property type="molecule type" value="Genomic_DNA"/>
</dbReference>
<evidence type="ECO:0000256" key="1">
    <source>
        <dbReference type="SAM" id="SignalP"/>
    </source>
</evidence>
<feature type="chain" id="PRO_5042856290" description="Secreted protein" evidence="1">
    <location>
        <begin position="20"/>
        <end position="102"/>
    </location>
</feature>
<name>A0AAP0ISC6_9MAGN</name>
<evidence type="ECO:0008006" key="4">
    <source>
        <dbReference type="Google" id="ProtNLM"/>
    </source>
</evidence>
<accession>A0AAP0ISC6</accession>
<evidence type="ECO:0000313" key="3">
    <source>
        <dbReference type="Proteomes" id="UP001420932"/>
    </source>
</evidence>
<proteinExistence type="predicted"/>
<comment type="caution">
    <text evidence="2">The sequence shown here is derived from an EMBL/GenBank/DDBJ whole genome shotgun (WGS) entry which is preliminary data.</text>
</comment>
<keyword evidence="1" id="KW-0732">Signal</keyword>
<dbReference type="Proteomes" id="UP001420932">
    <property type="component" value="Unassembled WGS sequence"/>
</dbReference>
<keyword evidence="3" id="KW-1185">Reference proteome</keyword>
<dbReference type="AlphaFoldDB" id="A0AAP0ISC6"/>
<organism evidence="2 3">
    <name type="scientific">Stephania yunnanensis</name>
    <dbReference type="NCBI Taxonomy" id="152371"/>
    <lineage>
        <taxon>Eukaryota</taxon>
        <taxon>Viridiplantae</taxon>
        <taxon>Streptophyta</taxon>
        <taxon>Embryophyta</taxon>
        <taxon>Tracheophyta</taxon>
        <taxon>Spermatophyta</taxon>
        <taxon>Magnoliopsida</taxon>
        <taxon>Ranunculales</taxon>
        <taxon>Menispermaceae</taxon>
        <taxon>Menispermoideae</taxon>
        <taxon>Cissampelideae</taxon>
        <taxon>Stephania</taxon>
    </lineage>
</organism>
<evidence type="ECO:0000313" key="2">
    <source>
        <dbReference type="EMBL" id="KAK9120883.1"/>
    </source>
</evidence>
<feature type="signal peptide" evidence="1">
    <location>
        <begin position="1"/>
        <end position="19"/>
    </location>
</feature>
<gene>
    <name evidence="2" type="ORF">Syun_018500</name>
</gene>
<reference evidence="2 3" key="1">
    <citation type="submission" date="2024-01" db="EMBL/GenBank/DDBJ databases">
        <title>Genome assemblies of Stephania.</title>
        <authorList>
            <person name="Yang L."/>
        </authorList>
    </citation>
    <scope>NUCLEOTIDE SEQUENCE [LARGE SCALE GENOMIC DNA]</scope>
    <source>
        <strain evidence="2">YNDBR</strain>
        <tissue evidence="2">Leaf</tissue>
    </source>
</reference>
<protein>
    <recommendedName>
        <fullName evidence="4">Secreted protein</fullName>
    </recommendedName>
</protein>
<sequence>MGMCLILCQLPLHMNMTSAQESLALMAVDNGVPSLGGNAHNDNLYKAECFARQSQVGSCVLCLDFESLFFFVNHGDFFVVKPRFQFKHAFFFSNANMTFQLA</sequence>